<evidence type="ECO:0000313" key="4">
    <source>
        <dbReference type="Proteomes" id="UP000750711"/>
    </source>
</evidence>
<feature type="compositionally biased region" description="Low complexity" evidence="1">
    <location>
        <begin position="28"/>
        <end position="43"/>
    </location>
</feature>
<dbReference type="PANTHER" id="PTHR21563:SF3">
    <property type="entry name" value="ZINC FINGER C3H1 DOMAIN-CONTAINING PROTEIN"/>
    <property type="match status" value="1"/>
</dbReference>
<gene>
    <name evidence="3" type="ORF">GP486_008353</name>
</gene>
<feature type="region of interest" description="Disordered" evidence="1">
    <location>
        <begin position="1"/>
        <end position="88"/>
    </location>
</feature>
<dbReference type="EMBL" id="JAGHQM010003107">
    <property type="protein sequence ID" value="KAH0547906.1"/>
    <property type="molecule type" value="Genomic_DNA"/>
</dbReference>
<dbReference type="Proteomes" id="UP000750711">
    <property type="component" value="Unassembled WGS sequence"/>
</dbReference>
<accession>A0A9P8L756</accession>
<feature type="region of interest" description="Disordered" evidence="1">
    <location>
        <begin position="112"/>
        <end position="209"/>
    </location>
</feature>
<dbReference type="InterPro" id="IPR039278">
    <property type="entry name" value="Red1"/>
</dbReference>
<feature type="domain" description="Putative zinc-finger" evidence="2">
    <location>
        <begin position="284"/>
        <end position="298"/>
    </location>
</feature>
<comment type="caution">
    <text evidence="3">The sequence shown here is derived from an EMBL/GenBank/DDBJ whole genome shotgun (WGS) entry which is preliminary data.</text>
</comment>
<sequence>MGIPSIIIAPMSTGLATEVDPSSKEASVKTTTSTSTTTSPSRSPGAMDTEMDSAKGSEKSVQAEAHTDMLPGEDPSNSKTELAEAASHALPATSVDAIADVNEAADIEMEEADAVDLDGQSTVDDAGVELTPDHENNPLATGNGSEQEEVMPDDSRESPDESDFYEPPEATHSPFHETSSGSDQASINASGLTNQSTAEAETQGDDDTYALLEPTTVVATGKSPPKEYFTPYDSPLKQFRAYRYHRNYLKDVPGGFRSLTYSHNIDADKPLCKFETSGGGGGVGGVCNDAGCQDQHFRDMKLNDDMVLVHLGSVNEGHNSEEKGQYREGLKQIIQNMRNQKVKDFSTVASQITGYRSRFLKDESRVLILDLQNQQRKSPGTQAGGT</sequence>
<dbReference type="PANTHER" id="PTHR21563">
    <property type="entry name" value="ZINC FINGER C3H1 DOMAIN-CONTAINING PROTEIN"/>
    <property type="match status" value="1"/>
</dbReference>
<evidence type="ECO:0000256" key="1">
    <source>
        <dbReference type="SAM" id="MobiDB-lite"/>
    </source>
</evidence>
<organism evidence="3 4">
    <name type="scientific">Trichoglossum hirsutum</name>
    <dbReference type="NCBI Taxonomy" id="265104"/>
    <lineage>
        <taxon>Eukaryota</taxon>
        <taxon>Fungi</taxon>
        <taxon>Dikarya</taxon>
        <taxon>Ascomycota</taxon>
        <taxon>Pezizomycotina</taxon>
        <taxon>Geoglossomycetes</taxon>
        <taxon>Geoglossales</taxon>
        <taxon>Geoglossaceae</taxon>
        <taxon>Trichoglossum</taxon>
    </lineage>
</organism>
<dbReference type="AlphaFoldDB" id="A0A9P8L756"/>
<dbReference type="GO" id="GO:0000178">
    <property type="term" value="C:exosome (RNase complex)"/>
    <property type="evidence" value="ECO:0007669"/>
    <property type="project" value="TreeGrafter"/>
</dbReference>
<proteinExistence type="predicted"/>
<dbReference type="GO" id="GO:0005634">
    <property type="term" value="C:nucleus"/>
    <property type="evidence" value="ECO:0007669"/>
    <property type="project" value="TreeGrafter"/>
</dbReference>
<feature type="compositionally biased region" description="Polar residues" evidence="1">
    <location>
        <begin position="176"/>
        <end position="200"/>
    </location>
</feature>
<keyword evidence="4" id="KW-1185">Reference proteome</keyword>
<dbReference type="InterPro" id="IPR019607">
    <property type="entry name" value="Putative_zinc-finger_domain"/>
</dbReference>
<name>A0A9P8L756_9PEZI</name>
<reference evidence="3" key="1">
    <citation type="submission" date="2021-03" db="EMBL/GenBank/DDBJ databases">
        <title>Comparative genomics and phylogenomic investigation of the class Geoglossomycetes provide insights into ecological specialization and systematics.</title>
        <authorList>
            <person name="Melie T."/>
            <person name="Pirro S."/>
            <person name="Miller A.N."/>
            <person name="Quandt A."/>
        </authorList>
    </citation>
    <scope>NUCLEOTIDE SEQUENCE</scope>
    <source>
        <strain evidence="3">CAQ_001_2017</strain>
    </source>
</reference>
<protein>
    <recommendedName>
        <fullName evidence="2">Putative zinc-finger domain-containing protein</fullName>
    </recommendedName>
</protein>
<dbReference type="Pfam" id="PF10650">
    <property type="entry name" value="zf-C3H1"/>
    <property type="match status" value="1"/>
</dbReference>
<evidence type="ECO:0000313" key="3">
    <source>
        <dbReference type="EMBL" id="KAH0547906.1"/>
    </source>
</evidence>
<evidence type="ECO:0000259" key="2">
    <source>
        <dbReference type="Pfam" id="PF10650"/>
    </source>
</evidence>